<protein>
    <submittedName>
        <fullName evidence="1">Uncharacterized protein</fullName>
    </submittedName>
</protein>
<reference evidence="1" key="1">
    <citation type="submission" date="2021-02" db="EMBL/GenBank/DDBJ databases">
        <authorList>
            <person name="Nieuwenhuis M."/>
            <person name="Van De Peppel L.J.J."/>
        </authorList>
    </citation>
    <scope>NUCLEOTIDE SEQUENCE</scope>
    <source>
        <strain evidence="1">D49</strain>
    </source>
</reference>
<comment type="caution">
    <text evidence="1">The sequence shown here is derived from an EMBL/GenBank/DDBJ whole genome shotgun (WGS) entry which is preliminary data.</text>
</comment>
<dbReference type="Proteomes" id="UP000717328">
    <property type="component" value="Unassembled WGS sequence"/>
</dbReference>
<reference evidence="1" key="2">
    <citation type="submission" date="2021-10" db="EMBL/GenBank/DDBJ databases">
        <title>Phylogenomics reveals ancestral predisposition of the termite-cultivated fungus Termitomyces towards a domesticated lifestyle.</title>
        <authorList>
            <person name="Auxier B."/>
            <person name="Grum-Grzhimaylo A."/>
            <person name="Cardenas M.E."/>
            <person name="Lodge J.D."/>
            <person name="Laessoe T."/>
            <person name="Pedersen O."/>
            <person name="Smith M.E."/>
            <person name="Kuyper T.W."/>
            <person name="Franco-Molano E.A."/>
            <person name="Baroni T.J."/>
            <person name="Aanen D.K."/>
        </authorList>
    </citation>
    <scope>NUCLEOTIDE SEQUENCE</scope>
    <source>
        <strain evidence="1">D49</strain>
    </source>
</reference>
<accession>A0A9P7K495</accession>
<proteinExistence type="predicted"/>
<gene>
    <name evidence="1" type="ORF">H0H81_010348</name>
</gene>
<dbReference type="OrthoDB" id="3354475at2759"/>
<dbReference type="EMBL" id="JABCKI010006037">
    <property type="protein sequence ID" value="KAG5635700.1"/>
    <property type="molecule type" value="Genomic_DNA"/>
</dbReference>
<keyword evidence="2" id="KW-1185">Reference proteome</keyword>
<evidence type="ECO:0000313" key="2">
    <source>
        <dbReference type="Proteomes" id="UP000717328"/>
    </source>
</evidence>
<sequence length="179" mass="20234">MEGHATEQIDHLNAIRSVFTPLLELKALKILEVDFKCASEVDDEWIAEASIGWPFLEILQLGGDESAPRVTLKGLIPLIRRCTHLGSIQMSMHLKPFNVGLLKPGDRNMRIRELHVSTCTISKPIRVFRRLVLMFPQLLMVSAHATSTPGEEKDWARLESLFNEDVDDDEGGDEDEDEE</sequence>
<name>A0A9P7K495_9AGAR</name>
<dbReference type="AlphaFoldDB" id="A0A9P7K495"/>
<evidence type="ECO:0000313" key="1">
    <source>
        <dbReference type="EMBL" id="KAG5635700.1"/>
    </source>
</evidence>
<organism evidence="1 2">
    <name type="scientific">Sphagnurus paluster</name>
    <dbReference type="NCBI Taxonomy" id="117069"/>
    <lineage>
        <taxon>Eukaryota</taxon>
        <taxon>Fungi</taxon>
        <taxon>Dikarya</taxon>
        <taxon>Basidiomycota</taxon>
        <taxon>Agaricomycotina</taxon>
        <taxon>Agaricomycetes</taxon>
        <taxon>Agaricomycetidae</taxon>
        <taxon>Agaricales</taxon>
        <taxon>Tricholomatineae</taxon>
        <taxon>Lyophyllaceae</taxon>
        <taxon>Sphagnurus</taxon>
    </lineage>
</organism>